<dbReference type="InterPro" id="IPR052350">
    <property type="entry name" value="Metallo-dep_Lactonases"/>
</dbReference>
<evidence type="ECO:0000313" key="4">
    <source>
        <dbReference type="Proteomes" id="UP000460272"/>
    </source>
</evidence>
<feature type="domain" description="Amidohydrolase-related" evidence="2">
    <location>
        <begin position="4"/>
        <end position="279"/>
    </location>
</feature>
<dbReference type="AlphaFoldDB" id="A0A6P2BUB8"/>
<organism evidence="3 4">
    <name type="scientific">Trebonia kvetii</name>
    <dbReference type="NCBI Taxonomy" id="2480626"/>
    <lineage>
        <taxon>Bacteria</taxon>
        <taxon>Bacillati</taxon>
        <taxon>Actinomycetota</taxon>
        <taxon>Actinomycetes</taxon>
        <taxon>Streptosporangiales</taxon>
        <taxon>Treboniaceae</taxon>
        <taxon>Trebonia</taxon>
    </lineage>
</organism>
<dbReference type="Proteomes" id="UP000460272">
    <property type="component" value="Unassembled WGS sequence"/>
</dbReference>
<dbReference type="Gene3D" id="3.20.20.140">
    <property type="entry name" value="Metal-dependent hydrolases"/>
    <property type="match status" value="1"/>
</dbReference>
<evidence type="ECO:0000313" key="3">
    <source>
        <dbReference type="EMBL" id="TVZ02682.1"/>
    </source>
</evidence>
<dbReference type="OrthoDB" id="5450317at2"/>
<keyword evidence="4" id="KW-1185">Reference proteome</keyword>
<dbReference type="PANTHER" id="PTHR43569">
    <property type="entry name" value="AMIDOHYDROLASE"/>
    <property type="match status" value="1"/>
</dbReference>
<protein>
    <submittedName>
        <fullName evidence="3">Amidohydrolase</fullName>
    </submittedName>
</protein>
<gene>
    <name evidence="3" type="ORF">EAS64_28390</name>
</gene>
<proteinExistence type="inferred from homology"/>
<dbReference type="InterPro" id="IPR006680">
    <property type="entry name" value="Amidohydro-rel"/>
</dbReference>
<dbReference type="PANTHER" id="PTHR43569:SF2">
    <property type="entry name" value="AMIDOHYDROLASE-RELATED DOMAIN-CONTAINING PROTEIN"/>
    <property type="match status" value="1"/>
</dbReference>
<comment type="similarity">
    <text evidence="1">Belongs to the metallo-dependent hydrolases superfamily.</text>
</comment>
<dbReference type="SUPFAM" id="SSF51556">
    <property type="entry name" value="Metallo-dependent hydrolases"/>
    <property type="match status" value="1"/>
</dbReference>
<sequence length="301" mass="30931">MTVIDAHHHVWDLAVRDQPWLDGDAMAPIRRRFTVDDLRPDARAAGVGATVLVQTVTVAEETPEMLALAGGDPLVAGVVGWTDLTSQAIADELARLTAGPGGEHLVGIRHQVQSEPDPDWLRRPDVIRGLRAVAAAGLCYDLVVLPHQIPAASYAAAVVPGLTLVLDHAGKPRIDGGDLGAWQAAVREFAGLPNTACKLSGLVTEAPAGAAPSAFAVVADAVLDAFGAGRVMFGSDWPVCLLVSDYAGVFGLARSLTAGLSAAEQAAVFGGTAARAYRLAERAGAAGAGEGHSEAGAGPWH</sequence>
<dbReference type="RefSeq" id="WP_145857928.1">
    <property type="nucleotide sequence ID" value="NZ_RPFW01000005.1"/>
</dbReference>
<accession>A0A6P2BUB8</accession>
<dbReference type="Pfam" id="PF04909">
    <property type="entry name" value="Amidohydro_2"/>
    <property type="match status" value="1"/>
</dbReference>
<keyword evidence="3" id="KW-0378">Hydrolase</keyword>
<reference evidence="3 4" key="1">
    <citation type="submission" date="2018-11" db="EMBL/GenBank/DDBJ databases">
        <title>Trebonia kvetii gen.nov., sp.nov., a novel acidophilic actinobacterium, and proposal of the new actinobacterial family Treboniaceae fam. nov.</title>
        <authorList>
            <person name="Rapoport D."/>
            <person name="Sagova-Mareckova M."/>
            <person name="Sedlacek I."/>
            <person name="Provaznik J."/>
            <person name="Kralova S."/>
            <person name="Pavlinic D."/>
            <person name="Benes V."/>
            <person name="Kopecky J."/>
        </authorList>
    </citation>
    <scope>NUCLEOTIDE SEQUENCE [LARGE SCALE GENOMIC DNA]</scope>
    <source>
        <strain evidence="3 4">15Tr583</strain>
    </source>
</reference>
<comment type="caution">
    <text evidence="3">The sequence shown here is derived from an EMBL/GenBank/DDBJ whole genome shotgun (WGS) entry which is preliminary data.</text>
</comment>
<name>A0A6P2BUB8_9ACTN</name>
<dbReference type="EMBL" id="RPFW01000005">
    <property type="protein sequence ID" value="TVZ02682.1"/>
    <property type="molecule type" value="Genomic_DNA"/>
</dbReference>
<evidence type="ECO:0000256" key="1">
    <source>
        <dbReference type="ARBA" id="ARBA00038310"/>
    </source>
</evidence>
<dbReference type="InterPro" id="IPR032466">
    <property type="entry name" value="Metal_Hydrolase"/>
</dbReference>
<dbReference type="GO" id="GO:0016787">
    <property type="term" value="F:hydrolase activity"/>
    <property type="evidence" value="ECO:0007669"/>
    <property type="project" value="UniProtKB-KW"/>
</dbReference>
<evidence type="ECO:0000259" key="2">
    <source>
        <dbReference type="Pfam" id="PF04909"/>
    </source>
</evidence>